<comment type="subcellular location">
    <subcellularLocation>
        <location evidence="1">Membrane</location>
        <topology evidence="1">Multi-pass membrane protein</topology>
    </subcellularLocation>
</comment>
<feature type="region of interest" description="Disordered" evidence="2">
    <location>
        <begin position="1"/>
        <end position="40"/>
    </location>
</feature>
<dbReference type="Gene3D" id="1.20.1250.20">
    <property type="entry name" value="MFS general substrate transporter like domains"/>
    <property type="match status" value="1"/>
</dbReference>
<dbReference type="Proteomes" id="UP000291343">
    <property type="component" value="Unassembled WGS sequence"/>
</dbReference>
<keyword evidence="3" id="KW-0472">Membrane</keyword>
<feature type="transmembrane region" description="Helical" evidence="3">
    <location>
        <begin position="180"/>
        <end position="204"/>
    </location>
</feature>
<evidence type="ECO:0000256" key="2">
    <source>
        <dbReference type="SAM" id="MobiDB-lite"/>
    </source>
</evidence>
<keyword evidence="6" id="KW-1185">Reference proteome</keyword>
<evidence type="ECO:0000313" key="6">
    <source>
        <dbReference type="Proteomes" id="UP000291343"/>
    </source>
</evidence>
<sequence length="231" mass="24868">MPDVGQGKELRKEVDNDDERKTKEEAEDEDEEEEEEEEQGVTALVAVPPDGGWGWVVVFASFFCNALVDGLVFSFGAFLSQIPESLNESKAAVSLIGSLLSGFYLIAGPVASALANRYGFRSITVLGSAIACAAFAISSISSSVAALCFWYGLVGGLGFGLIYVPAVISVGFYFERWRALATGIAMCGSGIGTFLLAPFTTYLLQEIGWRGTMLIQAGKRQHLLEIHYNIN</sequence>
<dbReference type="STRING" id="195883.A0A482XM63"/>
<keyword evidence="3" id="KW-1133">Transmembrane helix</keyword>
<feature type="compositionally biased region" description="Acidic residues" evidence="2">
    <location>
        <begin position="25"/>
        <end position="39"/>
    </location>
</feature>
<accession>A0A482XM63</accession>
<dbReference type="InParanoid" id="A0A482XM63"/>
<dbReference type="SUPFAM" id="SSF103473">
    <property type="entry name" value="MFS general substrate transporter"/>
    <property type="match status" value="1"/>
</dbReference>
<dbReference type="InterPro" id="IPR011701">
    <property type="entry name" value="MFS"/>
</dbReference>
<dbReference type="InterPro" id="IPR050327">
    <property type="entry name" value="Proton-linked_MCT"/>
</dbReference>
<gene>
    <name evidence="5" type="ORF">LSTR_LSTR011764</name>
</gene>
<comment type="caution">
    <text evidence="5">The sequence shown here is derived from an EMBL/GenBank/DDBJ whole genome shotgun (WGS) entry which is preliminary data.</text>
</comment>
<dbReference type="OrthoDB" id="6509908at2759"/>
<reference evidence="5 6" key="1">
    <citation type="journal article" date="2017" name="Gigascience">
        <title>Genome sequence of the small brown planthopper, Laodelphax striatellus.</title>
        <authorList>
            <person name="Zhu J."/>
            <person name="Jiang F."/>
            <person name="Wang X."/>
            <person name="Yang P."/>
            <person name="Bao Y."/>
            <person name="Zhao W."/>
            <person name="Wang W."/>
            <person name="Lu H."/>
            <person name="Wang Q."/>
            <person name="Cui N."/>
            <person name="Li J."/>
            <person name="Chen X."/>
            <person name="Luo L."/>
            <person name="Yu J."/>
            <person name="Kang L."/>
            <person name="Cui F."/>
        </authorList>
    </citation>
    <scope>NUCLEOTIDE SEQUENCE [LARGE SCALE GENOMIC DNA]</scope>
    <source>
        <strain evidence="5">Lst14</strain>
    </source>
</reference>
<dbReference type="AlphaFoldDB" id="A0A482XM63"/>
<dbReference type="InterPro" id="IPR036259">
    <property type="entry name" value="MFS_trans_sf"/>
</dbReference>
<dbReference type="PANTHER" id="PTHR11360:SF238">
    <property type="entry name" value="SD10469P"/>
    <property type="match status" value="1"/>
</dbReference>
<feature type="domain" description="Major facilitator superfamily (MFS) profile" evidence="4">
    <location>
        <begin position="54"/>
        <end position="231"/>
    </location>
</feature>
<feature type="transmembrane region" description="Helical" evidence="3">
    <location>
        <begin position="118"/>
        <end position="137"/>
    </location>
</feature>
<dbReference type="Pfam" id="PF07690">
    <property type="entry name" value="MFS_1"/>
    <property type="match status" value="1"/>
</dbReference>
<protein>
    <recommendedName>
        <fullName evidence="4">Major facilitator superfamily (MFS) profile domain-containing protein</fullName>
    </recommendedName>
</protein>
<dbReference type="PROSITE" id="PS50850">
    <property type="entry name" value="MFS"/>
    <property type="match status" value="1"/>
</dbReference>
<evidence type="ECO:0000256" key="3">
    <source>
        <dbReference type="SAM" id="Phobius"/>
    </source>
</evidence>
<name>A0A482XM63_LAOST</name>
<dbReference type="EMBL" id="QKKF02005315">
    <property type="protein sequence ID" value="RZF46933.1"/>
    <property type="molecule type" value="Genomic_DNA"/>
</dbReference>
<dbReference type="GO" id="GO:0016020">
    <property type="term" value="C:membrane"/>
    <property type="evidence" value="ECO:0007669"/>
    <property type="project" value="UniProtKB-SubCell"/>
</dbReference>
<proteinExistence type="predicted"/>
<dbReference type="InterPro" id="IPR020846">
    <property type="entry name" value="MFS_dom"/>
</dbReference>
<evidence type="ECO:0000256" key="1">
    <source>
        <dbReference type="ARBA" id="ARBA00004141"/>
    </source>
</evidence>
<dbReference type="GO" id="GO:0008028">
    <property type="term" value="F:monocarboxylic acid transmembrane transporter activity"/>
    <property type="evidence" value="ECO:0007669"/>
    <property type="project" value="TreeGrafter"/>
</dbReference>
<keyword evidence="3" id="KW-0812">Transmembrane</keyword>
<feature type="transmembrane region" description="Helical" evidence="3">
    <location>
        <begin position="53"/>
        <end position="79"/>
    </location>
</feature>
<feature type="transmembrane region" description="Helical" evidence="3">
    <location>
        <begin position="91"/>
        <end position="112"/>
    </location>
</feature>
<dbReference type="PANTHER" id="PTHR11360">
    <property type="entry name" value="MONOCARBOXYLATE TRANSPORTER"/>
    <property type="match status" value="1"/>
</dbReference>
<feature type="compositionally biased region" description="Basic and acidic residues" evidence="2">
    <location>
        <begin position="1"/>
        <end position="24"/>
    </location>
</feature>
<dbReference type="SMR" id="A0A482XM63"/>
<organism evidence="5 6">
    <name type="scientific">Laodelphax striatellus</name>
    <name type="common">Small brown planthopper</name>
    <name type="synonym">Delphax striatella</name>
    <dbReference type="NCBI Taxonomy" id="195883"/>
    <lineage>
        <taxon>Eukaryota</taxon>
        <taxon>Metazoa</taxon>
        <taxon>Ecdysozoa</taxon>
        <taxon>Arthropoda</taxon>
        <taxon>Hexapoda</taxon>
        <taxon>Insecta</taxon>
        <taxon>Pterygota</taxon>
        <taxon>Neoptera</taxon>
        <taxon>Paraneoptera</taxon>
        <taxon>Hemiptera</taxon>
        <taxon>Auchenorrhyncha</taxon>
        <taxon>Fulgoroidea</taxon>
        <taxon>Delphacidae</taxon>
        <taxon>Criomorphinae</taxon>
        <taxon>Laodelphax</taxon>
    </lineage>
</organism>
<feature type="transmembrane region" description="Helical" evidence="3">
    <location>
        <begin position="149"/>
        <end position="174"/>
    </location>
</feature>
<evidence type="ECO:0000313" key="5">
    <source>
        <dbReference type="EMBL" id="RZF46933.1"/>
    </source>
</evidence>
<evidence type="ECO:0000259" key="4">
    <source>
        <dbReference type="PROSITE" id="PS50850"/>
    </source>
</evidence>